<dbReference type="RefSeq" id="WP_407881951.1">
    <property type="nucleotide sequence ID" value="NZ_BQXO01000001.1"/>
</dbReference>
<sequence>MATVGLYQIKLALVDESQKLISGTGAGLGTDGIYTVDHKDLGTKTANITGLAGTITKIYGNNNVQDVTVGTSEPSVALDINNLDYKTKQQIKGFVSDSKGGYTDEDLKAHVALLITTQTIDRLHFFYYGFGDGIMTETAANIQTDAAAELRVDDTLTYTALSTMAFNNQPYKIYSDLDSGFDKANMYKEVFGGYVLPESSTGSGTTTTPAGTTKTPAP</sequence>
<feature type="compositionally biased region" description="Low complexity" evidence="1">
    <location>
        <begin position="199"/>
        <end position="218"/>
    </location>
</feature>
<evidence type="ECO:0000256" key="1">
    <source>
        <dbReference type="SAM" id="MobiDB-lite"/>
    </source>
</evidence>
<feature type="region of interest" description="Disordered" evidence="1">
    <location>
        <begin position="198"/>
        <end position="218"/>
    </location>
</feature>
<evidence type="ECO:0000313" key="3">
    <source>
        <dbReference type="Proteomes" id="UP001628078"/>
    </source>
</evidence>
<protein>
    <submittedName>
        <fullName evidence="2">Small major structural protein</fullName>
    </submittedName>
</protein>
<evidence type="ECO:0000313" key="2">
    <source>
        <dbReference type="EMBL" id="GKT04755.1"/>
    </source>
</evidence>
<dbReference type="Pfam" id="PF04630">
    <property type="entry name" value="Phage_TTP_1"/>
    <property type="match status" value="1"/>
</dbReference>
<organism evidence="2 3">
    <name type="scientific">Furfurilactobacillus curtus</name>
    <dbReference type="NCBI Taxonomy" id="1746200"/>
    <lineage>
        <taxon>Bacteria</taxon>
        <taxon>Bacillati</taxon>
        <taxon>Bacillota</taxon>
        <taxon>Bacilli</taxon>
        <taxon>Lactobacillales</taxon>
        <taxon>Lactobacillaceae</taxon>
        <taxon>Furfurilactobacillus</taxon>
    </lineage>
</organism>
<dbReference type="InterPro" id="IPR006724">
    <property type="entry name" value="Phage_TTP"/>
</dbReference>
<dbReference type="Proteomes" id="UP001628078">
    <property type="component" value="Unassembled WGS sequence"/>
</dbReference>
<gene>
    <name evidence="2" type="primary">pi142</name>
    <name evidence="2" type="ORF">JCM31185_00440</name>
</gene>
<proteinExistence type="predicted"/>
<accession>A0ABQ5JLG5</accession>
<reference evidence="2 3" key="1">
    <citation type="submission" date="2022-03" db="EMBL/GenBank/DDBJ databases">
        <title>Draft genome sequence of Furfurilactobacillus curtus JCM 31185.</title>
        <authorList>
            <person name="Suzuki S."/>
            <person name="Endo A."/>
            <person name="Kajikawa A."/>
        </authorList>
    </citation>
    <scope>NUCLEOTIDE SEQUENCE [LARGE SCALE GENOMIC DNA]</scope>
    <source>
        <strain evidence="2 3">JCM 31185</strain>
    </source>
</reference>
<dbReference type="EMBL" id="BQXO01000001">
    <property type="protein sequence ID" value="GKT04755.1"/>
    <property type="molecule type" value="Genomic_DNA"/>
</dbReference>
<keyword evidence="3" id="KW-1185">Reference proteome</keyword>
<name>A0ABQ5JLG5_9LACO</name>
<comment type="caution">
    <text evidence="2">The sequence shown here is derived from an EMBL/GenBank/DDBJ whole genome shotgun (WGS) entry which is preliminary data.</text>
</comment>